<accession>A0A9P4JXT2</accession>
<evidence type="ECO:0000313" key="1">
    <source>
        <dbReference type="EMBL" id="KAF2259119.1"/>
    </source>
</evidence>
<comment type="caution">
    <text evidence="1">The sequence shown here is derived from an EMBL/GenBank/DDBJ whole genome shotgun (WGS) entry which is preliminary data.</text>
</comment>
<protein>
    <recommendedName>
        <fullName evidence="3">MADS-box domain-containing protein</fullName>
    </recommendedName>
</protein>
<reference evidence="2" key="1">
    <citation type="journal article" date="2020" name="Stud. Mycol.">
        <title>101 Dothideomycetes genomes: A test case for predicting lifestyles and emergence of pathogens.</title>
        <authorList>
            <person name="Haridas S."/>
            <person name="Albert R."/>
            <person name="Binder M."/>
            <person name="Bloem J."/>
            <person name="LaButti K."/>
            <person name="Salamov A."/>
            <person name="Andreopoulos B."/>
            <person name="Baker S."/>
            <person name="Barry K."/>
            <person name="Bills G."/>
            <person name="Bluhm B."/>
            <person name="Cannon C."/>
            <person name="Castanera R."/>
            <person name="Culley D."/>
            <person name="Daum C."/>
            <person name="Ezra D."/>
            <person name="Gonzalez J."/>
            <person name="Henrissat B."/>
            <person name="Kuo A."/>
            <person name="Liang C."/>
            <person name="Lipzen A."/>
            <person name="Lutzoni F."/>
            <person name="Magnuson J."/>
            <person name="Mondo S."/>
            <person name="Nolan M."/>
            <person name="Ohm R."/>
            <person name="Pangilinan J."/>
            <person name="Park H.-J."/>
            <person name="Ramirez L."/>
            <person name="Alfaro M."/>
            <person name="Sun H."/>
            <person name="Tritt A."/>
            <person name="Yoshinaga Y."/>
            <person name="Zwiers L.-H."/>
            <person name="Turgeon B."/>
            <person name="Goodwin S."/>
            <person name="Spatafora J."/>
            <person name="Crous P."/>
            <person name="Grigoriev I."/>
        </authorList>
    </citation>
    <scope>NUCLEOTIDE SEQUENCE [LARGE SCALE GENOMIC DNA]</scope>
    <source>
        <strain evidence="2">CBS 304.66</strain>
    </source>
</reference>
<dbReference type="Proteomes" id="UP000800093">
    <property type="component" value="Unassembled WGS sequence"/>
</dbReference>
<organism evidence="1 2">
    <name type="scientific">Lojkania enalia</name>
    <dbReference type="NCBI Taxonomy" id="147567"/>
    <lineage>
        <taxon>Eukaryota</taxon>
        <taxon>Fungi</taxon>
        <taxon>Dikarya</taxon>
        <taxon>Ascomycota</taxon>
        <taxon>Pezizomycotina</taxon>
        <taxon>Dothideomycetes</taxon>
        <taxon>Pleosporomycetidae</taxon>
        <taxon>Pleosporales</taxon>
        <taxon>Pleosporales incertae sedis</taxon>
        <taxon>Lojkania</taxon>
    </lineage>
</organism>
<evidence type="ECO:0000313" key="2">
    <source>
        <dbReference type="Proteomes" id="UP000800093"/>
    </source>
</evidence>
<dbReference type="EMBL" id="ML986719">
    <property type="protein sequence ID" value="KAF2259119.1"/>
    <property type="molecule type" value="Genomic_DNA"/>
</dbReference>
<dbReference type="AlphaFoldDB" id="A0A9P4JXT2"/>
<proteinExistence type="predicted"/>
<evidence type="ECO:0008006" key="3">
    <source>
        <dbReference type="Google" id="ProtNLM"/>
    </source>
</evidence>
<sequence length="163" mass="18684">MAEQSARDRNKQLKKRLRGLENKVYQYGELGVDVALVIGFREKEGGYSYTTSEEFLQRISQIRSHPKCVNRLPEDIKRMDAQSGSKTMRQIKKRRTKRARIVNTLEQSPTNITLGQTAAQETVNRKVSFFPEPPTLNSPILVRGKFQGNLQHLENSPKGKSRK</sequence>
<dbReference type="OrthoDB" id="3798830at2759"/>
<name>A0A9P4JXT2_9PLEO</name>
<keyword evidence="2" id="KW-1185">Reference proteome</keyword>
<gene>
    <name evidence="1" type="ORF">CC78DRAFT_548565</name>
</gene>